<name>A0A3D9XDS6_PARVE</name>
<evidence type="ECO:0000313" key="2">
    <source>
        <dbReference type="Proteomes" id="UP000256941"/>
    </source>
</evidence>
<dbReference type="AlphaFoldDB" id="A0A3D9XDS6"/>
<comment type="caution">
    <text evidence="1">The sequence shown here is derived from an EMBL/GenBank/DDBJ whole genome shotgun (WGS) entry which is preliminary data.</text>
</comment>
<evidence type="ECO:0000313" key="1">
    <source>
        <dbReference type="EMBL" id="REF68735.1"/>
    </source>
</evidence>
<dbReference type="Proteomes" id="UP000256941">
    <property type="component" value="Unassembled WGS sequence"/>
</dbReference>
<organism evidence="1 2">
    <name type="scientific">Paracoccus versutus</name>
    <name type="common">Thiobacillus versutus</name>
    <dbReference type="NCBI Taxonomy" id="34007"/>
    <lineage>
        <taxon>Bacteria</taxon>
        <taxon>Pseudomonadati</taxon>
        <taxon>Pseudomonadota</taxon>
        <taxon>Alphaproteobacteria</taxon>
        <taxon>Rhodobacterales</taxon>
        <taxon>Paracoccaceae</taxon>
        <taxon>Paracoccus</taxon>
    </lineage>
</organism>
<gene>
    <name evidence="1" type="ORF">BDD41_3806</name>
</gene>
<proteinExistence type="predicted"/>
<sequence length="40" mass="4541">MTADFTHPGRETARDWAVEPTSTRFREEEIPCQDATETSA</sequence>
<reference evidence="1 2" key="1">
    <citation type="submission" date="2018-08" db="EMBL/GenBank/DDBJ databases">
        <title>Genomic Encyclopedia of Archaeal and Bacterial Type Strains, Phase II (KMG-II): from individual species to whole genera.</title>
        <authorList>
            <person name="Goeker M."/>
        </authorList>
    </citation>
    <scope>NUCLEOTIDE SEQUENCE [LARGE SCALE GENOMIC DNA]</scope>
    <source>
        <strain evidence="1 2">DSM 17099</strain>
    </source>
</reference>
<dbReference type="EMBL" id="QTUJ01000003">
    <property type="protein sequence ID" value="REF68735.1"/>
    <property type="molecule type" value="Genomic_DNA"/>
</dbReference>
<protein>
    <submittedName>
        <fullName evidence="1">Uncharacterized protein</fullName>
    </submittedName>
</protein>
<accession>A0A3D9XDS6</accession>